<proteinExistence type="predicted"/>
<dbReference type="Proteomes" id="UP001165960">
    <property type="component" value="Unassembled WGS sequence"/>
</dbReference>
<dbReference type="EMBL" id="QTSX02003577">
    <property type="protein sequence ID" value="KAJ9070371.1"/>
    <property type="molecule type" value="Genomic_DNA"/>
</dbReference>
<gene>
    <name evidence="1" type="ORF">DSO57_1008669</name>
</gene>
<name>A0ACC2T7E4_9FUNG</name>
<evidence type="ECO:0000313" key="2">
    <source>
        <dbReference type="Proteomes" id="UP001165960"/>
    </source>
</evidence>
<reference evidence="1" key="1">
    <citation type="submission" date="2022-04" db="EMBL/GenBank/DDBJ databases">
        <title>Genome of the entomopathogenic fungus Entomophthora muscae.</title>
        <authorList>
            <person name="Elya C."/>
            <person name="Lovett B.R."/>
            <person name="Lee E."/>
            <person name="Macias A.M."/>
            <person name="Hajek A.E."/>
            <person name="De Bivort B.L."/>
            <person name="Kasson M.T."/>
            <person name="De Fine Licht H.H."/>
            <person name="Stajich J.E."/>
        </authorList>
    </citation>
    <scope>NUCLEOTIDE SEQUENCE</scope>
    <source>
        <strain evidence="1">Berkeley</strain>
    </source>
</reference>
<accession>A0ACC2T7E4</accession>
<evidence type="ECO:0000313" key="1">
    <source>
        <dbReference type="EMBL" id="KAJ9070371.1"/>
    </source>
</evidence>
<comment type="caution">
    <text evidence="1">The sequence shown here is derived from an EMBL/GenBank/DDBJ whole genome shotgun (WGS) entry which is preliminary data.</text>
</comment>
<sequence length="151" mass="17086">MSSCKLQPLQNVPKAQKTTPFLEYFEPQWIGKVVTQRQAKARAKASWNVYWVAVNGELKTTLALEAYHKHLMANFGLHPKFNKFFSLLQHRQEKTISKLCDLASRVPPTKPTTHSTLFTKAIQGAATHKSRPLSLISSLSLFPLPSWKGLE</sequence>
<keyword evidence="2" id="KW-1185">Reference proteome</keyword>
<protein>
    <submittedName>
        <fullName evidence="1">Uncharacterized protein</fullName>
    </submittedName>
</protein>
<organism evidence="1 2">
    <name type="scientific">Entomophthora muscae</name>
    <dbReference type="NCBI Taxonomy" id="34485"/>
    <lineage>
        <taxon>Eukaryota</taxon>
        <taxon>Fungi</taxon>
        <taxon>Fungi incertae sedis</taxon>
        <taxon>Zoopagomycota</taxon>
        <taxon>Entomophthoromycotina</taxon>
        <taxon>Entomophthoromycetes</taxon>
        <taxon>Entomophthorales</taxon>
        <taxon>Entomophthoraceae</taxon>
        <taxon>Entomophthora</taxon>
    </lineage>
</organism>